<geneLocation type="mitochondrion" evidence="15"/>
<evidence type="ECO:0000256" key="6">
    <source>
        <dbReference type="ARBA" id="ARBA00022692"/>
    </source>
</evidence>
<keyword evidence="10 13" id="KW-0496">Mitochondrion</keyword>
<feature type="transmembrane region" description="Helical" evidence="14">
    <location>
        <begin position="70"/>
        <end position="90"/>
    </location>
</feature>
<evidence type="ECO:0000256" key="5">
    <source>
        <dbReference type="ARBA" id="ARBA00022448"/>
    </source>
</evidence>
<dbReference type="PANTHER" id="PTHR11432">
    <property type="entry name" value="NADH DEHYDROGENASE SUBUNIT 1"/>
    <property type="match status" value="1"/>
</dbReference>
<dbReference type="GO" id="GO:0003954">
    <property type="term" value="F:NADH dehydrogenase activity"/>
    <property type="evidence" value="ECO:0007669"/>
    <property type="project" value="TreeGrafter"/>
</dbReference>
<sequence length="302" mass="36175">MLNLLLLILIVIMMMMSTAFFTLFERKLMGIFHYRKGPNKVSFWGMLQPFSDSMKLLTKEFFTPLKSNNYIYMISPLFMLILISLLWIIYPFTSNIFMFKFNMLFFLSILSMSSYSIMLMGWTSASSFSMIGAIRTVAQTISYEIIFSISLMMMMILLSSLNFYSLMYYNMMFVFFMYPNFVILLMFISMLAEINRTPFDLSESESELVSGFNIEYSSAYFTLIFLSEYSSIIMMSILLTMIFFYSSFLHIFFYMKIIFMLFFITWIRITFPRLRYDKLMYLCWFFLVSIILNNIYLYFIFN</sequence>
<evidence type="ECO:0000256" key="7">
    <source>
        <dbReference type="ARBA" id="ARBA00022792"/>
    </source>
</evidence>
<feature type="transmembrane region" description="Helical" evidence="14">
    <location>
        <begin position="96"/>
        <end position="120"/>
    </location>
</feature>
<reference evidence="15" key="1">
    <citation type="submission" date="2013-07" db="EMBL/GenBank/DDBJ databases">
        <title>The comparative mitochondrial genomes from Braconidae subfamilies and the phylogeny of the Hymenoptera.</title>
        <authorList>
            <person name="Li Q."/>
            <person name="Wei S.J."/>
            <person name="Chen X.X."/>
        </authorList>
    </citation>
    <scope>NUCLEOTIDE SEQUENCE</scope>
</reference>
<accession>A0A0A6ZL89</accession>
<evidence type="ECO:0000256" key="11">
    <source>
        <dbReference type="ARBA" id="ARBA00023136"/>
    </source>
</evidence>
<feature type="transmembrane region" description="Helical" evidence="14">
    <location>
        <begin position="6"/>
        <end position="24"/>
    </location>
</feature>
<evidence type="ECO:0000256" key="14">
    <source>
        <dbReference type="SAM" id="Phobius"/>
    </source>
</evidence>
<keyword evidence="11 14" id="KW-0472">Membrane</keyword>
<dbReference type="InterPro" id="IPR001694">
    <property type="entry name" value="NADH_UbQ_OxRdtase_su1/FPO"/>
</dbReference>
<organism evidence="15">
    <name type="scientific">Pselaphanus sp. QL-2013</name>
    <dbReference type="NCBI Taxonomy" id="1421598"/>
    <lineage>
        <taxon>Eukaryota</taxon>
        <taxon>Metazoa</taxon>
        <taxon>Ecdysozoa</taxon>
        <taxon>Arthropoda</taxon>
        <taxon>Hexapoda</taxon>
        <taxon>Insecta</taxon>
        <taxon>Pterygota</taxon>
        <taxon>Neoptera</taxon>
        <taxon>Endopterygota</taxon>
        <taxon>Hymenoptera</taxon>
        <taxon>Apocrita</taxon>
        <taxon>Ichneumonoidea</taxon>
        <taxon>Braconidae</taxon>
        <taxon>Pselaphaninae</taxon>
        <taxon>Pselaphanus</taxon>
    </lineage>
</organism>
<evidence type="ECO:0000256" key="8">
    <source>
        <dbReference type="ARBA" id="ARBA00022989"/>
    </source>
</evidence>
<keyword evidence="6 12" id="KW-0812">Transmembrane</keyword>
<dbReference type="EMBL" id="KF385876">
    <property type="protein sequence ID" value="AHA52571.1"/>
    <property type="molecule type" value="Genomic_DNA"/>
</dbReference>
<evidence type="ECO:0000256" key="4">
    <source>
        <dbReference type="ARBA" id="ARBA00021009"/>
    </source>
</evidence>
<dbReference type="HAMAP" id="MF_01350">
    <property type="entry name" value="NDH1_NuoH"/>
    <property type="match status" value="1"/>
</dbReference>
<feature type="transmembrane region" description="Helical" evidence="14">
    <location>
        <begin position="141"/>
        <end position="161"/>
    </location>
</feature>
<evidence type="ECO:0000256" key="3">
    <source>
        <dbReference type="ARBA" id="ARBA00010535"/>
    </source>
</evidence>
<proteinExistence type="inferred from homology"/>
<protein>
    <recommendedName>
        <fullName evidence="4 13">NADH-ubiquinone oxidoreductase chain 1</fullName>
        <ecNumber evidence="13">7.1.1.2</ecNumber>
    </recommendedName>
</protein>
<feature type="transmembrane region" description="Helical" evidence="14">
    <location>
        <begin position="281"/>
        <end position="301"/>
    </location>
</feature>
<comment type="function">
    <text evidence="1">Core subunit of the mitochondrial membrane respiratory chain NADH dehydrogenase (Complex I) that is believed to belong to the minimal assembly required for catalysis. Complex I functions in the transfer of electrons from NADH to the respiratory chain. The immediate electron acceptor for the enzyme is believed to be ubiquinone.</text>
</comment>
<keyword evidence="9 13" id="KW-0830">Ubiquinone</keyword>
<comment type="subcellular location">
    <subcellularLocation>
        <location evidence="2 12">Mitochondrion inner membrane</location>
        <topology evidence="2 12">Multi-pass membrane protein</topology>
    </subcellularLocation>
</comment>
<name>A0A0A6ZL89_9HYME</name>
<feature type="transmembrane region" description="Helical" evidence="14">
    <location>
        <begin position="167"/>
        <end position="188"/>
    </location>
</feature>
<evidence type="ECO:0000313" key="15">
    <source>
        <dbReference type="EMBL" id="AHA52571.1"/>
    </source>
</evidence>
<dbReference type="EC" id="7.1.1.2" evidence="13"/>
<keyword evidence="8 14" id="KW-1133">Transmembrane helix</keyword>
<dbReference type="GO" id="GO:0009060">
    <property type="term" value="P:aerobic respiration"/>
    <property type="evidence" value="ECO:0007669"/>
    <property type="project" value="TreeGrafter"/>
</dbReference>
<keyword evidence="5" id="KW-0813">Transport</keyword>
<comment type="catalytic activity">
    <reaction evidence="13">
        <text>a ubiquinone + NADH + 5 H(+)(in) = a ubiquinol + NAD(+) + 4 H(+)(out)</text>
        <dbReference type="Rhea" id="RHEA:29091"/>
        <dbReference type="Rhea" id="RHEA-COMP:9565"/>
        <dbReference type="Rhea" id="RHEA-COMP:9566"/>
        <dbReference type="ChEBI" id="CHEBI:15378"/>
        <dbReference type="ChEBI" id="CHEBI:16389"/>
        <dbReference type="ChEBI" id="CHEBI:17976"/>
        <dbReference type="ChEBI" id="CHEBI:57540"/>
        <dbReference type="ChEBI" id="CHEBI:57945"/>
        <dbReference type="EC" id="7.1.1.2"/>
    </reaction>
</comment>
<gene>
    <name evidence="15" type="primary">ND1</name>
</gene>
<dbReference type="Pfam" id="PF00146">
    <property type="entry name" value="NADHdh"/>
    <property type="match status" value="1"/>
</dbReference>
<evidence type="ECO:0000256" key="10">
    <source>
        <dbReference type="ARBA" id="ARBA00023128"/>
    </source>
</evidence>
<evidence type="ECO:0000256" key="2">
    <source>
        <dbReference type="ARBA" id="ARBA00004448"/>
    </source>
</evidence>
<feature type="transmembrane region" description="Helical" evidence="14">
    <location>
        <begin position="220"/>
        <end position="245"/>
    </location>
</feature>
<feature type="transmembrane region" description="Helical" evidence="14">
    <location>
        <begin position="251"/>
        <end position="269"/>
    </location>
</feature>
<evidence type="ECO:0000256" key="1">
    <source>
        <dbReference type="ARBA" id="ARBA00003257"/>
    </source>
</evidence>
<keyword evidence="7" id="KW-0999">Mitochondrion inner membrane</keyword>
<dbReference type="AlphaFoldDB" id="A0A0A6ZL89"/>
<dbReference type="GO" id="GO:0005743">
    <property type="term" value="C:mitochondrial inner membrane"/>
    <property type="evidence" value="ECO:0007669"/>
    <property type="project" value="UniProtKB-SubCell"/>
</dbReference>
<dbReference type="InterPro" id="IPR018086">
    <property type="entry name" value="NADH_UbQ_OxRdtase_su1_CS"/>
</dbReference>
<evidence type="ECO:0000256" key="12">
    <source>
        <dbReference type="RuleBase" id="RU000471"/>
    </source>
</evidence>
<dbReference type="PANTHER" id="PTHR11432:SF3">
    <property type="entry name" value="NADH-UBIQUINONE OXIDOREDUCTASE CHAIN 1"/>
    <property type="match status" value="1"/>
</dbReference>
<comment type="similarity">
    <text evidence="3 12">Belongs to the complex I subunit 1 family.</text>
</comment>
<dbReference type="GO" id="GO:0008137">
    <property type="term" value="F:NADH dehydrogenase (ubiquinone) activity"/>
    <property type="evidence" value="ECO:0007669"/>
    <property type="project" value="UniProtKB-EC"/>
</dbReference>
<keyword evidence="12" id="KW-0520">NAD</keyword>
<dbReference type="PROSITE" id="PS00668">
    <property type="entry name" value="COMPLEX1_ND1_2"/>
    <property type="match status" value="1"/>
</dbReference>
<evidence type="ECO:0000256" key="9">
    <source>
        <dbReference type="ARBA" id="ARBA00023075"/>
    </source>
</evidence>
<evidence type="ECO:0000256" key="13">
    <source>
        <dbReference type="RuleBase" id="RU000473"/>
    </source>
</evidence>